<comment type="caution">
    <text evidence="2">The sequence shown here is derived from an EMBL/GenBank/DDBJ whole genome shotgun (WGS) entry which is preliminary data.</text>
</comment>
<feature type="compositionally biased region" description="Basic and acidic residues" evidence="1">
    <location>
        <begin position="14"/>
        <end position="25"/>
    </location>
</feature>
<evidence type="ECO:0000256" key="1">
    <source>
        <dbReference type="SAM" id="MobiDB-lite"/>
    </source>
</evidence>
<protein>
    <submittedName>
        <fullName evidence="2">Uncharacterized protein</fullName>
    </submittedName>
</protein>
<feature type="region of interest" description="Disordered" evidence="1">
    <location>
        <begin position="258"/>
        <end position="311"/>
    </location>
</feature>
<feature type="region of interest" description="Disordered" evidence="1">
    <location>
        <begin position="1"/>
        <end position="52"/>
    </location>
</feature>
<feature type="compositionally biased region" description="Polar residues" evidence="1">
    <location>
        <begin position="32"/>
        <end position="41"/>
    </location>
</feature>
<feature type="compositionally biased region" description="Polar residues" evidence="1">
    <location>
        <begin position="263"/>
        <end position="274"/>
    </location>
</feature>
<reference evidence="2 3" key="1">
    <citation type="journal article" date="2012" name="Genome Biol.">
        <title>Genome and low-iron response of an oceanic diatom adapted to chronic iron limitation.</title>
        <authorList>
            <person name="Lommer M."/>
            <person name="Specht M."/>
            <person name="Roy A.S."/>
            <person name="Kraemer L."/>
            <person name="Andreson R."/>
            <person name="Gutowska M.A."/>
            <person name="Wolf J."/>
            <person name="Bergner S.V."/>
            <person name="Schilhabel M.B."/>
            <person name="Klostermeier U.C."/>
            <person name="Beiko R.G."/>
            <person name="Rosenstiel P."/>
            <person name="Hippler M."/>
            <person name="Laroche J."/>
        </authorList>
    </citation>
    <scope>NUCLEOTIDE SEQUENCE [LARGE SCALE GENOMIC DNA]</scope>
    <source>
        <strain evidence="2 3">CCMP1005</strain>
    </source>
</reference>
<dbReference type="Proteomes" id="UP000266841">
    <property type="component" value="Unassembled WGS sequence"/>
</dbReference>
<feature type="region of interest" description="Disordered" evidence="1">
    <location>
        <begin position="164"/>
        <end position="234"/>
    </location>
</feature>
<proteinExistence type="predicted"/>
<feature type="non-terminal residue" evidence="2">
    <location>
        <position position="1"/>
    </location>
</feature>
<dbReference type="EMBL" id="AGNL01049947">
    <property type="protein sequence ID" value="EJK44267.1"/>
    <property type="molecule type" value="Genomic_DNA"/>
</dbReference>
<evidence type="ECO:0000313" key="3">
    <source>
        <dbReference type="Proteomes" id="UP000266841"/>
    </source>
</evidence>
<gene>
    <name evidence="2" type="ORF">THAOC_37208</name>
</gene>
<keyword evidence="3" id="KW-1185">Reference proteome</keyword>
<organism evidence="2 3">
    <name type="scientific">Thalassiosira oceanica</name>
    <name type="common">Marine diatom</name>
    <dbReference type="NCBI Taxonomy" id="159749"/>
    <lineage>
        <taxon>Eukaryota</taxon>
        <taxon>Sar</taxon>
        <taxon>Stramenopiles</taxon>
        <taxon>Ochrophyta</taxon>
        <taxon>Bacillariophyta</taxon>
        <taxon>Coscinodiscophyceae</taxon>
        <taxon>Thalassiosirophycidae</taxon>
        <taxon>Thalassiosirales</taxon>
        <taxon>Thalassiosiraceae</taxon>
        <taxon>Thalassiosira</taxon>
    </lineage>
</organism>
<sequence>RRASGGHAPPQSELGERPRPPEDGRQYGGSASPRTVQTQSPGGPEEGKGDHLMNRACEQLKLSRRRTVPYSSLGRNMTVMSTRLPRVIHNLGAWLGGVTRLRLAAGPRPGAPPELSRRGWAQHLACGSTKTNDDEEAQLTLAPAHVARLDVPFLGLGHVWPRHHASGGRGRSPSGIALPPTVRAGPGARRRPPPTSSSPAVPLPSADRPGRRGRRGRSRWGGNDGVTRRSSCLRRTGPSTLRALFAGRSIIVPECGARARPSLGSTNMTNTMTIPSRPAGPRRNFGGRASPGRRAAQSAGGVEGKEYGRRG</sequence>
<accession>K0RCQ0</accession>
<feature type="compositionally biased region" description="Low complexity" evidence="1">
    <location>
        <begin position="197"/>
        <end position="206"/>
    </location>
</feature>
<name>K0RCQ0_THAOC</name>
<evidence type="ECO:0000313" key="2">
    <source>
        <dbReference type="EMBL" id="EJK44267.1"/>
    </source>
</evidence>
<dbReference type="AlphaFoldDB" id="K0RCQ0"/>